<dbReference type="Pfam" id="PF13202">
    <property type="entry name" value="EF-hand_5"/>
    <property type="match status" value="2"/>
</dbReference>
<dbReference type="Gene3D" id="1.10.238.10">
    <property type="entry name" value="EF-hand"/>
    <property type="match status" value="1"/>
</dbReference>
<dbReference type="Pfam" id="PF00196">
    <property type="entry name" value="GerE"/>
    <property type="match status" value="1"/>
</dbReference>
<dbReference type="InterPro" id="IPR002048">
    <property type="entry name" value="EF_hand_dom"/>
</dbReference>
<feature type="domain" description="HTH luxR-type" evidence="2">
    <location>
        <begin position="12"/>
        <end position="77"/>
    </location>
</feature>
<proteinExistence type="predicted"/>
<dbReference type="InterPro" id="IPR011992">
    <property type="entry name" value="EF-hand-dom_pair"/>
</dbReference>
<dbReference type="GO" id="GO:0003677">
    <property type="term" value="F:DNA binding"/>
    <property type="evidence" value="ECO:0007669"/>
    <property type="project" value="UniProtKB-KW"/>
</dbReference>
<dbReference type="SMART" id="SM00054">
    <property type="entry name" value="EFh"/>
    <property type="match status" value="2"/>
</dbReference>
<dbReference type="AlphaFoldDB" id="A0A7X5Y5P6"/>
<dbReference type="PROSITE" id="PS00018">
    <property type="entry name" value="EF_HAND_1"/>
    <property type="match status" value="2"/>
</dbReference>
<dbReference type="GO" id="GO:0006355">
    <property type="term" value="P:regulation of DNA-templated transcription"/>
    <property type="evidence" value="ECO:0007669"/>
    <property type="project" value="InterPro"/>
</dbReference>
<feature type="region of interest" description="Disordered" evidence="1">
    <location>
        <begin position="77"/>
        <end position="106"/>
    </location>
</feature>
<evidence type="ECO:0000313" key="4">
    <source>
        <dbReference type="EMBL" id="NJC05684.1"/>
    </source>
</evidence>
<name>A0A7X5Y5P6_9SPHN</name>
<dbReference type="Proteomes" id="UP000558192">
    <property type="component" value="Unassembled WGS sequence"/>
</dbReference>
<evidence type="ECO:0000313" key="5">
    <source>
        <dbReference type="Proteomes" id="UP000558192"/>
    </source>
</evidence>
<dbReference type="CDD" id="cd06170">
    <property type="entry name" value="LuxR_C_like"/>
    <property type="match status" value="1"/>
</dbReference>
<keyword evidence="4" id="KW-0238">DNA-binding</keyword>
<dbReference type="InterPro" id="IPR000792">
    <property type="entry name" value="Tscrpt_reg_LuxR_C"/>
</dbReference>
<dbReference type="SMART" id="SM00421">
    <property type="entry name" value="HTH_LUXR"/>
    <property type="match status" value="1"/>
</dbReference>
<dbReference type="InterPro" id="IPR036388">
    <property type="entry name" value="WH-like_DNA-bd_sf"/>
</dbReference>
<dbReference type="InterPro" id="IPR016032">
    <property type="entry name" value="Sig_transdc_resp-reg_C-effctor"/>
</dbReference>
<protein>
    <submittedName>
        <fullName evidence="4">DNA-binding CsgD family transcriptional regulator</fullName>
    </submittedName>
</protein>
<evidence type="ECO:0000259" key="2">
    <source>
        <dbReference type="PROSITE" id="PS50043"/>
    </source>
</evidence>
<feature type="domain" description="EF-hand" evidence="3">
    <location>
        <begin position="213"/>
        <end position="238"/>
    </location>
</feature>
<keyword evidence="5" id="KW-1185">Reference proteome</keyword>
<dbReference type="SUPFAM" id="SSF47473">
    <property type="entry name" value="EF-hand"/>
    <property type="match status" value="1"/>
</dbReference>
<reference evidence="4 5" key="1">
    <citation type="submission" date="2020-03" db="EMBL/GenBank/DDBJ databases">
        <title>Genomic Encyclopedia of Type Strains, Phase IV (KMG-IV): sequencing the most valuable type-strain genomes for metagenomic binning, comparative biology and taxonomic classification.</title>
        <authorList>
            <person name="Goeker M."/>
        </authorList>
    </citation>
    <scope>NUCLEOTIDE SEQUENCE [LARGE SCALE GENOMIC DNA]</scope>
    <source>
        <strain evidence="4 5">DSM 16846</strain>
    </source>
</reference>
<comment type="caution">
    <text evidence="4">The sequence shown here is derived from an EMBL/GenBank/DDBJ whole genome shotgun (WGS) entry which is preliminary data.</text>
</comment>
<evidence type="ECO:0000256" key="1">
    <source>
        <dbReference type="SAM" id="MobiDB-lite"/>
    </source>
</evidence>
<dbReference type="Gene3D" id="1.10.10.10">
    <property type="entry name" value="Winged helix-like DNA-binding domain superfamily/Winged helix DNA-binding domain"/>
    <property type="match status" value="1"/>
</dbReference>
<dbReference type="SUPFAM" id="SSF46894">
    <property type="entry name" value="C-terminal effector domain of the bipartite response regulators"/>
    <property type="match status" value="1"/>
</dbReference>
<dbReference type="CDD" id="cd00051">
    <property type="entry name" value="EFh"/>
    <property type="match status" value="1"/>
</dbReference>
<dbReference type="GO" id="GO:0005509">
    <property type="term" value="F:calcium ion binding"/>
    <property type="evidence" value="ECO:0007669"/>
    <property type="project" value="InterPro"/>
</dbReference>
<accession>A0A7X5Y5P6</accession>
<dbReference type="RefSeq" id="WP_168070826.1">
    <property type="nucleotide sequence ID" value="NZ_JAATJC010000001.1"/>
</dbReference>
<evidence type="ECO:0000259" key="3">
    <source>
        <dbReference type="PROSITE" id="PS50222"/>
    </source>
</evidence>
<dbReference type="PROSITE" id="PS50043">
    <property type="entry name" value="HTH_LUXR_2"/>
    <property type="match status" value="1"/>
</dbReference>
<dbReference type="InterPro" id="IPR018247">
    <property type="entry name" value="EF_Hand_1_Ca_BS"/>
</dbReference>
<organism evidence="4 5">
    <name type="scientific">Sphingomonas kaistensis</name>
    <dbReference type="NCBI Taxonomy" id="298708"/>
    <lineage>
        <taxon>Bacteria</taxon>
        <taxon>Pseudomonadati</taxon>
        <taxon>Pseudomonadota</taxon>
        <taxon>Alphaproteobacteria</taxon>
        <taxon>Sphingomonadales</taxon>
        <taxon>Sphingomonadaceae</taxon>
        <taxon>Sphingomonas</taxon>
    </lineage>
</organism>
<gene>
    <name evidence="4" type="ORF">GGQ97_001477</name>
</gene>
<dbReference type="EMBL" id="JAATJC010000001">
    <property type="protein sequence ID" value="NJC05684.1"/>
    <property type="molecule type" value="Genomic_DNA"/>
</dbReference>
<dbReference type="PROSITE" id="PS50222">
    <property type="entry name" value="EF_HAND_2"/>
    <property type="match status" value="1"/>
</dbReference>
<sequence length="240" mass="25354">MMLQRTTPSDSLDAAVGRLTPKERECLDRWLGHATAKEIALDLGITHHAVEKRLKSARAKLGVTTSLEAARLLASAGGYGPTVSQPPEVGAPREQSDDEAGSTPLPWWQRRTSRILTGASIMSLFVFAALALGTQSAPQPAAANQKVVVVNRKDGTSTDLATALGGVFGKLDKNADGFIAGEELAAGRFQVSRTMIAKGESAPTPTATATRLADFDANGDGRVSETEFRDGMAKLTRPRA</sequence>